<reference evidence="1" key="1">
    <citation type="submission" date="2020-11" db="EMBL/GenBank/DDBJ databases">
        <authorList>
            <person name="Tran Van P."/>
        </authorList>
    </citation>
    <scope>NUCLEOTIDE SEQUENCE</scope>
</reference>
<dbReference type="GO" id="GO:0007283">
    <property type="term" value="P:spermatogenesis"/>
    <property type="evidence" value="ECO:0007669"/>
    <property type="project" value="InterPro"/>
</dbReference>
<evidence type="ECO:0000313" key="2">
    <source>
        <dbReference type="Proteomes" id="UP000759131"/>
    </source>
</evidence>
<dbReference type="GO" id="GO:0051308">
    <property type="term" value="P:male meiosis chromosome separation"/>
    <property type="evidence" value="ECO:0007669"/>
    <property type="project" value="TreeGrafter"/>
</dbReference>
<dbReference type="PANTHER" id="PTHR28642">
    <property type="entry name" value="MEIOSIS 1 ARREST PROTEIN"/>
    <property type="match status" value="1"/>
</dbReference>
<dbReference type="Proteomes" id="UP000759131">
    <property type="component" value="Unassembled WGS sequence"/>
</dbReference>
<dbReference type="EMBL" id="CAJPIZ010021828">
    <property type="protein sequence ID" value="CAG2117752.1"/>
    <property type="molecule type" value="Genomic_DNA"/>
</dbReference>
<dbReference type="PANTHER" id="PTHR28642:SF1">
    <property type="entry name" value="MEIOSIS 1 ARREST PROTEIN"/>
    <property type="match status" value="1"/>
</dbReference>
<proteinExistence type="predicted"/>
<protein>
    <submittedName>
        <fullName evidence="1">Uncharacterized protein</fullName>
    </submittedName>
</protein>
<dbReference type="GO" id="GO:0007127">
    <property type="term" value="P:meiosis I"/>
    <property type="evidence" value="ECO:0007669"/>
    <property type="project" value="InterPro"/>
</dbReference>
<sequence>MAVFGEQLYSLIVCLRRISGVLVNCGQKHNTITTSSASLDQTMKTGICRAVVLETASLNGRQLSLIGHTLAEVLALMANGLAATRRPMSHMILDAIDGSNTVSIIPLVDITSDHFWRNHFGKLSTLGLNGRTGVSWRASATAAIDVCDGIGLAVRQIQVSARKGSDSGVKHVELTYVCGRHKDQVMRDFCRLFVAKQMDLSFLTVLNILCIASNGETNGFQPLVCGPSGAVLNHRSDLEIPEKLLALTELQTIDGSGISIDGYFKVWLLEVRATSEKVRIYLNSGSNEEFVVKCDLREGILDLNRMSVNPMNGNQRESLPLIPNVFDMNRCDLFIAGLIKYSGLCDSVTYGIPYVLSANCSTDLSIEEVADNWNRFHGLIEVMNEKKAFIVLEMKHKSCPKVFFALMSTMDTKTLLLKSIAAKELLLPYFHDSLTDMFSRKPSKAAVQSVAKQLNRFEGWPLDDRSEDNDMSCGEFGDPFAGALVDRLLEDVDHHSMVALSRLATPDRQLDD</sequence>
<dbReference type="OrthoDB" id="6433824at2759"/>
<name>A0A7R9LCR9_9ACAR</name>
<feature type="non-terminal residue" evidence="1">
    <location>
        <position position="512"/>
    </location>
</feature>
<evidence type="ECO:0000313" key="1">
    <source>
        <dbReference type="EMBL" id="CAD7639211.1"/>
    </source>
</evidence>
<dbReference type="AlphaFoldDB" id="A0A7R9LCR9"/>
<keyword evidence="2" id="KW-1185">Reference proteome</keyword>
<gene>
    <name evidence="1" type="ORF">OSB1V03_LOCUS17705</name>
</gene>
<accession>A0A7R9LCR9</accession>
<organism evidence="1">
    <name type="scientific">Medioppia subpectinata</name>
    <dbReference type="NCBI Taxonomy" id="1979941"/>
    <lineage>
        <taxon>Eukaryota</taxon>
        <taxon>Metazoa</taxon>
        <taxon>Ecdysozoa</taxon>
        <taxon>Arthropoda</taxon>
        <taxon>Chelicerata</taxon>
        <taxon>Arachnida</taxon>
        <taxon>Acari</taxon>
        <taxon>Acariformes</taxon>
        <taxon>Sarcoptiformes</taxon>
        <taxon>Oribatida</taxon>
        <taxon>Brachypylina</taxon>
        <taxon>Oppioidea</taxon>
        <taxon>Oppiidae</taxon>
        <taxon>Medioppia</taxon>
    </lineage>
</organism>
<dbReference type="EMBL" id="OC876403">
    <property type="protein sequence ID" value="CAD7639211.1"/>
    <property type="molecule type" value="Genomic_DNA"/>
</dbReference>
<dbReference type="InterPro" id="IPR033587">
    <property type="entry name" value="M1AP"/>
</dbReference>